<accession>A0A497XS90</accession>
<evidence type="ECO:0000313" key="9">
    <source>
        <dbReference type="Proteomes" id="UP000267841"/>
    </source>
</evidence>
<dbReference type="InterPro" id="IPR006665">
    <property type="entry name" value="OmpA-like"/>
</dbReference>
<dbReference type="PRINTS" id="PR01023">
    <property type="entry name" value="NAFLGMOTY"/>
</dbReference>
<keyword evidence="2 4" id="KW-0472">Membrane</keyword>
<dbReference type="Pfam" id="PF00691">
    <property type="entry name" value="OmpA"/>
    <property type="match status" value="1"/>
</dbReference>
<keyword evidence="3" id="KW-0998">Cell outer membrane</keyword>
<dbReference type="CDD" id="cd07185">
    <property type="entry name" value="OmpA_C-like"/>
    <property type="match status" value="1"/>
</dbReference>
<dbReference type="EMBL" id="RCCJ01000001">
    <property type="protein sequence ID" value="RLJ71154.1"/>
    <property type="molecule type" value="Genomic_DNA"/>
</dbReference>
<dbReference type="Gene3D" id="3.30.1330.60">
    <property type="entry name" value="OmpA-like domain"/>
    <property type="match status" value="1"/>
</dbReference>
<dbReference type="Proteomes" id="UP000267841">
    <property type="component" value="Unassembled WGS sequence"/>
</dbReference>
<proteinExistence type="predicted"/>
<dbReference type="RefSeq" id="WP_121012083.1">
    <property type="nucleotide sequence ID" value="NZ_RCCJ01000001.1"/>
</dbReference>
<evidence type="ECO:0000256" key="2">
    <source>
        <dbReference type="ARBA" id="ARBA00023136"/>
    </source>
</evidence>
<evidence type="ECO:0000259" key="7">
    <source>
        <dbReference type="PROSITE" id="PS51123"/>
    </source>
</evidence>
<protein>
    <submittedName>
        <fullName evidence="8">Outer membrane protein OmpA-like peptidoglycan-associated protein</fullName>
    </submittedName>
</protein>
<sequence length="349" mass="39754">MLKVVTAIALLVSVAFSFRVTQGIDEAQRAVIKAYNVGAKDKAPYLYSKTRGYKEVASVLASEADDVGSRVFAIRTMNYASKAISAAFSGKEELTPVDTVPKITEEKKDVFQLVDINDIKNRIEFLRENRGVSCSPRELGRAEAFYDALLYELGKEEPNSALILKFYNEVSTESKIAESKLKVAMENELECYTGVRKVVTPPPPVEEKPKEETVAKEEEKKPEEKKEPQIIEEPLKITARIHFDFDKYNIRREYIPILNEVVKTLKENEFIKVRIEGFTDIIGTKEYNEKLARKRAEAVKSYLLENGIPEDKIEVVGFGKERFIASNEDKIGRLTNRRVEFIVIKLQEE</sequence>
<dbReference type="InterPro" id="IPR036737">
    <property type="entry name" value="OmpA-like_sf"/>
</dbReference>
<evidence type="ECO:0000256" key="3">
    <source>
        <dbReference type="ARBA" id="ARBA00023237"/>
    </source>
</evidence>
<gene>
    <name evidence="8" type="ORF">BCF55_1452</name>
</gene>
<dbReference type="OrthoDB" id="9805566at2"/>
<feature type="region of interest" description="Disordered" evidence="5">
    <location>
        <begin position="201"/>
        <end position="227"/>
    </location>
</feature>
<comment type="caution">
    <text evidence="8">The sequence shown here is derived from an EMBL/GenBank/DDBJ whole genome shotgun (WGS) entry which is preliminary data.</text>
</comment>
<dbReference type="PANTHER" id="PTHR30329">
    <property type="entry name" value="STATOR ELEMENT OF FLAGELLAR MOTOR COMPLEX"/>
    <property type="match status" value="1"/>
</dbReference>
<dbReference type="InterPro" id="IPR050330">
    <property type="entry name" value="Bact_OuterMem_StrucFunc"/>
</dbReference>
<evidence type="ECO:0000256" key="6">
    <source>
        <dbReference type="SAM" id="SignalP"/>
    </source>
</evidence>
<reference evidence="8 9" key="1">
    <citation type="submission" date="2018-10" db="EMBL/GenBank/DDBJ databases">
        <title>Genomic Encyclopedia of Archaeal and Bacterial Type Strains, Phase II (KMG-II): from individual species to whole genera.</title>
        <authorList>
            <person name="Goeker M."/>
        </authorList>
    </citation>
    <scope>NUCLEOTIDE SEQUENCE [LARGE SCALE GENOMIC DNA]</scope>
    <source>
        <strain evidence="8 9">DSM 16510</strain>
    </source>
</reference>
<dbReference type="PROSITE" id="PS51123">
    <property type="entry name" value="OMPA_2"/>
    <property type="match status" value="1"/>
</dbReference>
<feature type="signal peptide" evidence="6">
    <location>
        <begin position="1"/>
        <end position="17"/>
    </location>
</feature>
<dbReference type="SUPFAM" id="SSF103088">
    <property type="entry name" value="OmpA-like"/>
    <property type="match status" value="1"/>
</dbReference>
<comment type="subcellular location">
    <subcellularLocation>
        <location evidence="1">Cell outer membrane</location>
    </subcellularLocation>
</comment>
<feature type="domain" description="OmpA-like" evidence="7">
    <location>
        <begin position="230"/>
        <end position="347"/>
    </location>
</feature>
<name>A0A497XS90_9AQUI</name>
<dbReference type="PRINTS" id="PR01021">
    <property type="entry name" value="OMPADOMAIN"/>
</dbReference>
<organism evidence="8 9">
    <name type="scientific">Hydrogenivirga caldilitoris</name>
    <dbReference type="NCBI Taxonomy" id="246264"/>
    <lineage>
        <taxon>Bacteria</taxon>
        <taxon>Pseudomonadati</taxon>
        <taxon>Aquificota</taxon>
        <taxon>Aquificia</taxon>
        <taxon>Aquificales</taxon>
        <taxon>Aquificaceae</taxon>
        <taxon>Hydrogenivirga</taxon>
    </lineage>
</organism>
<feature type="chain" id="PRO_5019787203" evidence="6">
    <location>
        <begin position="18"/>
        <end position="349"/>
    </location>
</feature>
<feature type="compositionally biased region" description="Basic and acidic residues" evidence="5">
    <location>
        <begin position="205"/>
        <end position="227"/>
    </location>
</feature>
<dbReference type="AlphaFoldDB" id="A0A497XS90"/>
<dbReference type="GO" id="GO:0009279">
    <property type="term" value="C:cell outer membrane"/>
    <property type="evidence" value="ECO:0007669"/>
    <property type="project" value="UniProtKB-SubCell"/>
</dbReference>
<keyword evidence="6" id="KW-0732">Signal</keyword>
<keyword evidence="9" id="KW-1185">Reference proteome</keyword>
<dbReference type="PANTHER" id="PTHR30329:SF21">
    <property type="entry name" value="LIPOPROTEIN YIAD-RELATED"/>
    <property type="match status" value="1"/>
</dbReference>
<evidence type="ECO:0000256" key="1">
    <source>
        <dbReference type="ARBA" id="ARBA00004442"/>
    </source>
</evidence>
<evidence type="ECO:0000256" key="5">
    <source>
        <dbReference type="SAM" id="MobiDB-lite"/>
    </source>
</evidence>
<evidence type="ECO:0000256" key="4">
    <source>
        <dbReference type="PROSITE-ProRule" id="PRU00473"/>
    </source>
</evidence>
<evidence type="ECO:0000313" key="8">
    <source>
        <dbReference type="EMBL" id="RLJ71154.1"/>
    </source>
</evidence>
<dbReference type="InterPro" id="IPR006664">
    <property type="entry name" value="OMP_bac"/>
</dbReference>